<comment type="caution">
    <text evidence="2">The sequence shown here is derived from an EMBL/GenBank/DDBJ whole genome shotgun (WGS) entry which is preliminary data.</text>
</comment>
<reference evidence="2 3" key="1">
    <citation type="submission" date="2021-06" db="EMBL/GenBank/DDBJ databases">
        <title>Caerostris darwini draft genome.</title>
        <authorList>
            <person name="Kono N."/>
            <person name="Arakawa K."/>
        </authorList>
    </citation>
    <scope>NUCLEOTIDE SEQUENCE [LARGE SCALE GENOMIC DNA]</scope>
</reference>
<keyword evidence="3" id="KW-1185">Reference proteome</keyword>
<sequence length="88" mass="9619">MCNSSFYGTKPAPLLTEKIHHPTPRGTGQKEQDLESSSSANCSSNQGLSQQIITNNMHATTPKATRGFYGTKPALILTEKIHHCFHPP</sequence>
<name>A0AAV4V0N3_9ARAC</name>
<dbReference type="EMBL" id="BPLQ01012175">
    <property type="protein sequence ID" value="GIY63408.1"/>
    <property type="molecule type" value="Genomic_DNA"/>
</dbReference>
<protein>
    <submittedName>
        <fullName evidence="2">Uncharacterized protein</fullName>
    </submittedName>
</protein>
<accession>A0AAV4V0N3</accession>
<feature type="region of interest" description="Disordered" evidence="1">
    <location>
        <begin position="1"/>
        <end position="49"/>
    </location>
</feature>
<evidence type="ECO:0000313" key="2">
    <source>
        <dbReference type="EMBL" id="GIY63408.1"/>
    </source>
</evidence>
<feature type="compositionally biased region" description="Low complexity" evidence="1">
    <location>
        <begin position="36"/>
        <end position="45"/>
    </location>
</feature>
<organism evidence="2 3">
    <name type="scientific">Caerostris darwini</name>
    <dbReference type="NCBI Taxonomy" id="1538125"/>
    <lineage>
        <taxon>Eukaryota</taxon>
        <taxon>Metazoa</taxon>
        <taxon>Ecdysozoa</taxon>
        <taxon>Arthropoda</taxon>
        <taxon>Chelicerata</taxon>
        <taxon>Arachnida</taxon>
        <taxon>Araneae</taxon>
        <taxon>Araneomorphae</taxon>
        <taxon>Entelegynae</taxon>
        <taxon>Araneoidea</taxon>
        <taxon>Araneidae</taxon>
        <taxon>Caerostris</taxon>
    </lineage>
</organism>
<proteinExistence type="predicted"/>
<evidence type="ECO:0000256" key="1">
    <source>
        <dbReference type="SAM" id="MobiDB-lite"/>
    </source>
</evidence>
<dbReference type="Proteomes" id="UP001054837">
    <property type="component" value="Unassembled WGS sequence"/>
</dbReference>
<gene>
    <name evidence="2" type="ORF">CDAR_421671</name>
</gene>
<evidence type="ECO:0000313" key="3">
    <source>
        <dbReference type="Proteomes" id="UP001054837"/>
    </source>
</evidence>
<dbReference type="AlphaFoldDB" id="A0AAV4V0N3"/>